<dbReference type="EMBL" id="JBHTEK010000001">
    <property type="protein sequence ID" value="MFC7667287.1"/>
    <property type="molecule type" value="Genomic_DNA"/>
</dbReference>
<keyword evidence="4" id="KW-1185">Reference proteome</keyword>
<reference evidence="4" key="1">
    <citation type="journal article" date="2019" name="Int. J. Syst. Evol. Microbiol.">
        <title>The Global Catalogue of Microorganisms (GCM) 10K type strain sequencing project: providing services to taxonomists for standard genome sequencing and annotation.</title>
        <authorList>
            <consortium name="The Broad Institute Genomics Platform"/>
            <consortium name="The Broad Institute Genome Sequencing Center for Infectious Disease"/>
            <person name="Wu L."/>
            <person name="Ma J."/>
        </authorList>
    </citation>
    <scope>NUCLEOTIDE SEQUENCE [LARGE SCALE GENOMIC DNA]</scope>
    <source>
        <strain evidence="4">JCM 19635</strain>
    </source>
</reference>
<evidence type="ECO:0000256" key="1">
    <source>
        <dbReference type="SAM" id="MobiDB-lite"/>
    </source>
</evidence>
<accession>A0ABW2U311</accession>
<comment type="caution">
    <text evidence="3">The sequence shown here is derived from an EMBL/GenBank/DDBJ whole genome shotgun (WGS) entry which is preliminary data.</text>
</comment>
<dbReference type="Proteomes" id="UP001596513">
    <property type="component" value="Unassembled WGS sequence"/>
</dbReference>
<evidence type="ECO:0000313" key="4">
    <source>
        <dbReference type="Proteomes" id="UP001596513"/>
    </source>
</evidence>
<feature type="compositionally biased region" description="Basic and acidic residues" evidence="1">
    <location>
        <begin position="103"/>
        <end position="170"/>
    </location>
</feature>
<feature type="compositionally biased region" description="Polar residues" evidence="1">
    <location>
        <begin position="39"/>
        <end position="51"/>
    </location>
</feature>
<dbReference type="RefSeq" id="WP_380201698.1">
    <property type="nucleotide sequence ID" value="NZ_JBHTEK010000001.1"/>
</dbReference>
<evidence type="ECO:0000313" key="3">
    <source>
        <dbReference type="EMBL" id="MFC7667287.1"/>
    </source>
</evidence>
<gene>
    <name evidence="3" type="ORF">ACFQT0_07550</name>
</gene>
<proteinExistence type="predicted"/>
<feature type="chain" id="PRO_5045299811" evidence="2">
    <location>
        <begin position="23"/>
        <end position="187"/>
    </location>
</feature>
<feature type="compositionally biased region" description="Basic residues" evidence="1">
    <location>
        <begin position="171"/>
        <end position="181"/>
    </location>
</feature>
<feature type="signal peptide" evidence="2">
    <location>
        <begin position="1"/>
        <end position="22"/>
    </location>
</feature>
<protein>
    <submittedName>
        <fullName evidence="3">Uncharacterized protein</fullName>
    </submittedName>
</protein>
<feature type="compositionally biased region" description="Basic and acidic residues" evidence="1">
    <location>
        <begin position="55"/>
        <end position="70"/>
    </location>
</feature>
<name>A0ABW2U311_9BACT</name>
<evidence type="ECO:0000256" key="2">
    <source>
        <dbReference type="SAM" id="SignalP"/>
    </source>
</evidence>
<organism evidence="3 4">
    <name type="scientific">Hymenobacter humi</name>
    <dbReference type="NCBI Taxonomy" id="1411620"/>
    <lineage>
        <taxon>Bacteria</taxon>
        <taxon>Pseudomonadati</taxon>
        <taxon>Bacteroidota</taxon>
        <taxon>Cytophagia</taxon>
        <taxon>Cytophagales</taxon>
        <taxon>Hymenobacteraceae</taxon>
        <taxon>Hymenobacter</taxon>
    </lineage>
</organism>
<sequence length="187" mass="22292">MEKLAKLFFASVLGIVAWSTPAAVQAQTLPPWMNKRTETTSPQSSPQQYPNTRPAETRTDENGRTWDGDRAYPTNGNRKGHPHGMPPGQAKKMNRGYGVANNRRYDDRRYDDRRYDNRGYDDRRDNRGYDNRRYDGRRDDRGYNDRRDDDRRYDDRRYDHDDHDDHDKDHGKKAKYKYKKDKGKDRD</sequence>
<feature type="region of interest" description="Disordered" evidence="1">
    <location>
        <begin position="26"/>
        <end position="187"/>
    </location>
</feature>
<keyword evidence="2" id="KW-0732">Signal</keyword>